<evidence type="ECO:0000256" key="8">
    <source>
        <dbReference type="ARBA" id="ARBA00023065"/>
    </source>
</evidence>
<evidence type="ECO:0000256" key="4">
    <source>
        <dbReference type="ARBA" id="ARBA00022461"/>
    </source>
</evidence>
<reference evidence="13" key="1">
    <citation type="submission" date="2014-05" db="EMBL/GenBank/DDBJ databases">
        <authorList>
            <person name="Chronopoulou M."/>
        </authorList>
    </citation>
    <scope>NUCLEOTIDE SEQUENCE</scope>
    <source>
        <tissue evidence="13">Whole organism</tissue>
    </source>
</reference>
<evidence type="ECO:0000256" key="3">
    <source>
        <dbReference type="ARBA" id="ARBA00022448"/>
    </source>
</evidence>
<dbReference type="InterPro" id="IPR001873">
    <property type="entry name" value="ENaC"/>
</dbReference>
<name>A0A0K2UYE0_LEPSM</name>
<comment type="similarity">
    <text evidence="2">Belongs to the amiloride-sensitive sodium channel (TC 1.A.6) family.</text>
</comment>
<keyword evidence="10" id="KW-0739">Sodium transport</keyword>
<dbReference type="PANTHER" id="PTHR11690:SF300">
    <property type="entry name" value="PICKPOCKET PROTEIN 19"/>
    <property type="match status" value="1"/>
</dbReference>
<feature type="non-terminal residue" evidence="13">
    <location>
        <position position="316"/>
    </location>
</feature>
<protein>
    <submittedName>
        <fullName evidence="13">Uncharacterized protein</fullName>
    </submittedName>
</protein>
<evidence type="ECO:0000256" key="7">
    <source>
        <dbReference type="ARBA" id="ARBA00023053"/>
    </source>
</evidence>
<proteinExistence type="inferred from homology"/>
<keyword evidence="8" id="KW-0406">Ion transport</keyword>
<keyword evidence="11" id="KW-0407">Ion channel</keyword>
<accession>A0A0K2UYE0</accession>
<dbReference type="PANTHER" id="PTHR11690">
    <property type="entry name" value="AMILORIDE-SENSITIVE SODIUM CHANNEL-RELATED"/>
    <property type="match status" value="1"/>
</dbReference>
<keyword evidence="5 12" id="KW-0812">Transmembrane</keyword>
<evidence type="ECO:0000313" key="13">
    <source>
        <dbReference type="EMBL" id="CDW43293.1"/>
    </source>
</evidence>
<organism evidence="13">
    <name type="scientific">Lepeophtheirus salmonis</name>
    <name type="common">Salmon louse</name>
    <name type="synonym">Caligus salmonis</name>
    <dbReference type="NCBI Taxonomy" id="72036"/>
    <lineage>
        <taxon>Eukaryota</taxon>
        <taxon>Metazoa</taxon>
        <taxon>Ecdysozoa</taxon>
        <taxon>Arthropoda</taxon>
        <taxon>Crustacea</taxon>
        <taxon>Multicrustacea</taxon>
        <taxon>Hexanauplia</taxon>
        <taxon>Copepoda</taxon>
        <taxon>Siphonostomatoida</taxon>
        <taxon>Caligidae</taxon>
        <taxon>Lepeophtheirus</taxon>
    </lineage>
</organism>
<feature type="non-terminal residue" evidence="13">
    <location>
        <position position="1"/>
    </location>
</feature>
<dbReference type="GO" id="GO:0015280">
    <property type="term" value="F:ligand-gated sodium channel activity"/>
    <property type="evidence" value="ECO:0007669"/>
    <property type="project" value="TreeGrafter"/>
</dbReference>
<dbReference type="AlphaFoldDB" id="A0A0K2UYE0"/>
<keyword evidence="4" id="KW-0894">Sodium channel</keyword>
<evidence type="ECO:0000256" key="11">
    <source>
        <dbReference type="ARBA" id="ARBA00023303"/>
    </source>
</evidence>
<gene>
    <name evidence="13" type="primary">Dsim\GD21897</name>
</gene>
<dbReference type="GO" id="GO:0005886">
    <property type="term" value="C:plasma membrane"/>
    <property type="evidence" value="ECO:0007669"/>
    <property type="project" value="TreeGrafter"/>
</dbReference>
<keyword evidence="6 12" id="KW-1133">Transmembrane helix</keyword>
<dbReference type="EMBL" id="HACA01025932">
    <property type="protein sequence ID" value="CDW43293.1"/>
    <property type="molecule type" value="Transcribed_RNA"/>
</dbReference>
<sequence>RFLVGFRMWEFRRKIDFVKWMYALVSVAYYSFVFTLFIFMMIQVSQCLIKFIDAPTYMKTSIHSQIESTFPAISVCSSERKYRAQVLVENGFSSEADYDASWMSNNSFKSPEELYEDLTLRPDDVFSEISMDLFRPHPITGLSISSINTSNKDPSLMEQRHKEYGKCYTIYPSRTLRALGINNIHMSFKIPTRIFIHPEGQFMNVNTHIVINMEPNSLVENQITFEEFKLIDKSKETNPFRNFFDQSMSCSQEKFDLCYIRYFKRLIRNKLQCRAPWIKVDNSNICRDSDLIQKALIEGEKIQEKQNQLCKAPCIF</sequence>
<keyword evidence="3" id="KW-0813">Transport</keyword>
<evidence type="ECO:0000256" key="12">
    <source>
        <dbReference type="SAM" id="Phobius"/>
    </source>
</evidence>
<evidence type="ECO:0000256" key="9">
    <source>
        <dbReference type="ARBA" id="ARBA00023136"/>
    </source>
</evidence>
<evidence type="ECO:0000256" key="1">
    <source>
        <dbReference type="ARBA" id="ARBA00004141"/>
    </source>
</evidence>
<keyword evidence="7" id="KW-0915">Sodium</keyword>
<evidence type="ECO:0000256" key="6">
    <source>
        <dbReference type="ARBA" id="ARBA00022989"/>
    </source>
</evidence>
<dbReference type="OrthoDB" id="7939651at2759"/>
<keyword evidence="9 12" id="KW-0472">Membrane</keyword>
<feature type="transmembrane region" description="Helical" evidence="12">
    <location>
        <begin position="20"/>
        <end position="42"/>
    </location>
</feature>
<comment type="subcellular location">
    <subcellularLocation>
        <location evidence="1">Membrane</location>
        <topology evidence="1">Multi-pass membrane protein</topology>
    </subcellularLocation>
</comment>
<evidence type="ECO:0000256" key="5">
    <source>
        <dbReference type="ARBA" id="ARBA00022692"/>
    </source>
</evidence>
<evidence type="ECO:0000256" key="10">
    <source>
        <dbReference type="ARBA" id="ARBA00023201"/>
    </source>
</evidence>
<evidence type="ECO:0000256" key="2">
    <source>
        <dbReference type="ARBA" id="ARBA00007193"/>
    </source>
</evidence>